<gene>
    <name evidence="1" type="primary">WBGene00202629</name>
</gene>
<accession>A0A2A6D338</accession>
<evidence type="ECO:0000313" key="2">
    <source>
        <dbReference type="Proteomes" id="UP000005239"/>
    </source>
</evidence>
<name>A0A2A6D338_PRIPA</name>
<organism evidence="1 2">
    <name type="scientific">Pristionchus pacificus</name>
    <name type="common">Parasitic nematode worm</name>
    <dbReference type="NCBI Taxonomy" id="54126"/>
    <lineage>
        <taxon>Eukaryota</taxon>
        <taxon>Metazoa</taxon>
        <taxon>Ecdysozoa</taxon>
        <taxon>Nematoda</taxon>
        <taxon>Chromadorea</taxon>
        <taxon>Rhabditida</taxon>
        <taxon>Rhabditina</taxon>
        <taxon>Diplogasteromorpha</taxon>
        <taxon>Diplogasteroidea</taxon>
        <taxon>Neodiplogasteridae</taxon>
        <taxon>Pristionchus</taxon>
    </lineage>
</organism>
<evidence type="ECO:0000313" key="1">
    <source>
        <dbReference type="EnsemblMetazoa" id="PPA29760.1"/>
    </source>
</evidence>
<dbReference type="Proteomes" id="UP000005239">
    <property type="component" value="Unassembled WGS sequence"/>
</dbReference>
<accession>A0A8R1UI11</accession>
<sequence length="121" mass="14605">MIVESSKSFGYSSDEDPILLEEWNQLAQKKYELDVELDQVEDTIYDMYPDARIARNIQQDRHLFYEKMPLLKRVLLKRMRERSEKLIRTIDRQVFSRQHSIKFDLLNINIQLGAVKRKMNE</sequence>
<protein>
    <submittedName>
        <fullName evidence="1">Uncharacterized protein</fullName>
    </submittedName>
</protein>
<keyword evidence="2" id="KW-1185">Reference proteome</keyword>
<dbReference type="EnsemblMetazoa" id="PPA29760.1">
    <property type="protein sequence ID" value="PPA29760.1"/>
    <property type="gene ID" value="WBGene00202629"/>
</dbReference>
<reference evidence="1" key="2">
    <citation type="submission" date="2022-06" db="UniProtKB">
        <authorList>
            <consortium name="EnsemblMetazoa"/>
        </authorList>
    </citation>
    <scope>IDENTIFICATION</scope>
    <source>
        <strain evidence="1">PS312</strain>
    </source>
</reference>
<reference evidence="2" key="1">
    <citation type="journal article" date="2008" name="Nat. Genet.">
        <title>The Pristionchus pacificus genome provides a unique perspective on nematode lifestyle and parasitism.</title>
        <authorList>
            <person name="Dieterich C."/>
            <person name="Clifton S.W."/>
            <person name="Schuster L.N."/>
            <person name="Chinwalla A."/>
            <person name="Delehaunty K."/>
            <person name="Dinkelacker I."/>
            <person name="Fulton L."/>
            <person name="Fulton R."/>
            <person name="Godfrey J."/>
            <person name="Minx P."/>
            <person name="Mitreva M."/>
            <person name="Roeseler W."/>
            <person name="Tian H."/>
            <person name="Witte H."/>
            <person name="Yang S.P."/>
            <person name="Wilson R.K."/>
            <person name="Sommer R.J."/>
        </authorList>
    </citation>
    <scope>NUCLEOTIDE SEQUENCE [LARGE SCALE GENOMIC DNA]</scope>
    <source>
        <strain evidence="2">PS312</strain>
    </source>
</reference>
<dbReference type="AlphaFoldDB" id="A0A2A6D338"/>
<proteinExistence type="predicted"/>